<evidence type="ECO:0000313" key="2">
    <source>
        <dbReference type="EMBL" id="AWR88047.1"/>
    </source>
</evidence>
<name>A0ABN5M0M9_9DEIN</name>
<accession>A0ABN5M0M9</accession>
<dbReference type="RefSeq" id="WP_155915772.1">
    <property type="nucleotide sequence ID" value="NZ_CP021131.1"/>
</dbReference>
<dbReference type="Proteomes" id="UP000263013">
    <property type="component" value="Plasmid pMtWR-220"/>
</dbReference>
<keyword evidence="2" id="KW-0614">Plasmid</keyword>
<organism evidence="2 3">
    <name type="scientific">Meiothermus taiwanensis WR-220</name>
    <dbReference type="NCBI Taxonomy" id="1339250"/>
    <lineage>
        <taxon>Bacteria</taxon>
        <taxon>Thermotogati</taxon>
        <taxon>Deinococcota</taxon>
        <taxon>Deinococci</taxon>
        <taxon>Thermales</taxon>
        <taxon>Thermaceae</taxon>
        <taxon>Meiothermus</taxon>
    </lineage>
</organism>
<gene>
    <name evidence="2" type="ORF">Mtai_v1c28230</name>
</gene>
<reference evidence="2 3" key="1">
    <citation type="submission" date="2017-05" db="EMBL/GenBank/DDBJ databases">
        <title>Complete genome sequence of Meiothermus taiwanensis WR-220.</title>
        <authorList>
            <person name="Wu W.-L."/>
            <person name="Lo W.-S."/>
            <person name="Kuo C.-H."/>
            <person name="Wu S.-H."/>
        </authorList>
    </citation>
    <scope>NUCLEOTIDE SEQUENCE [LARGE SCALE GENOMIC DNA]</scope>
    <source>
        <strain evidence="2 3">WR-220</strain>
        <plasmid evidence="2 3">pMtWR-220</plasmid>
    </source>
</reference>
<keyword evidence="1" id="KW-0732">Signal</keyword>
<evidence type="ECO:0000313" key="3">
    <source>
        <dbReference type="Proteomes" id="UP000263013"/>
    </source>
</evidence>
<feature type="chain" id="PRO_5046300931" evidence="1">
    <location>
        <begin position="19"/>
        <end position="57"/>
    </location>
</feature>
<dbReference type="EMBL" id="CP021131">
    <property type="protein sequence ID" value="AWR88047.1"/>
    <property type="molecule type" value="Genomic_DNA"/>
</dbReference>
<dbReference type="PROSITE" id="PS51257">
    <property type="entry name" value="PROKAR_LIPOPROTEIN"/>
    <property type="match status" value="1"/>
</dbReference>
<feature type="signal peptide" evidence="1">
    <location>
        <begin position="1"/>
        <end position="18"/>
    </location>
</feature>
<keyword evidence="3" id="KW-1185">Reference proteome</keyword>
<geneLocation type="plasmid" evidence="2 3">
    <name>pMtWR-220</name>
</geneLocation>
<proteinExistence type="predicted"/>
<protein>
    <submittedName>
        <fullName evidence="2">Uncharacterized protein</fullName>
    </submittedName>
</protein>
<sequence>MTPKTPFSALLLSGLFLAACGGGAPPPPSIALMGDYLRLAQARTNSYSVGGGNINLP</sequence>
<evidence type="ECO:0000256" key="1">
    <source>
        <dbReference type="SAM" id="SignalP"/>
    </source>
</evidence>